<protein>
    <submittedName>
        <fullName evidence="1">Uncharacterized protein</fullName>
    </submittedName>
</protein>
<evidence type="ECO:0000313" key="1">
    <source>
        <dbReference type="EMBL" id="APU68934.1"/>
    </source>
</evidence>
<dbReference type="InterPro" id="IPR013783">
    <property type="entry name" value="Ig-like_fold"/>
</dbReference>
<dbReference type="Pfam" id="PF19408">
    <property type="entry name" value="PKD_6"/>
    <property type="match status" value="6"/>
</dbReference>
<organism evidence="1 2">
    <name type="scientific">Christiangramia flava JLT2011</name>
    <dbReference type="NCBI Taxonomy" id="1229726"/>
    <lineage>
        <taxon>Bacteria</taxon>
        <taxon>Pseudomonadati</taxon>
        <taxon>Bacteroidota</taxon>
        <taxon>Flavobacteriia</taxon>
        <taxon>Flavobacteriales</taxon>
        <taxon>Flavobacteriaceae</taxon>
        <taxon>Christiangramia</taxon>
    </lineage>
</organism>
<dbReference type="SUPFAM" id="SSF49299">
    <property type="entry name" value="PKD domain"/>
    <property type="match status" value="1"/>
</dbReference>
<dbReference type="InterPro" id="IPR045829">
    <property type="entry name" value="PKD_6"/>
</dbReference>
<dbReference type="GO" id="GO:0005975">
    <property type="term" value="P:carbohydrate metabolic process"/>
    <property type="evidence" value="ECO:0007669"/>
    <property type="project" value="UniProtKB-ARBA"/>
</dbReference>
<gene>
    <name evidence="1" type="ORF">GRFL_2210</name>
</gene>
<reference evidence="1 2" key="1">
    <citation type="submission" date="2016-07" db="EMBL/GenBank/DDBJ databases">
        <title>Multi-omics approach to identify versatile polysaccharide utilization systems of a marine flavobacterium Gramella flava.</title>
        <authorList>
            <person name="Tang K."/>
        </authorList>
    </citation>
    <scope>NUCLEOTIDE SEQUENCE [LARGE SCALE GENOMIC DNA]</scope>
    <source>
        <strain evidence="1 2">JLT2011</strain>
    </source>
</reference>
<accession>A0A1L7I6U3</accession>
<dbReference type="InterPro" id="IPR035986">
    <property type="entry name" value="PKD_dom_sf"/>
</dbReference>
<evidence type="ECO:0000313" key="2">
    <source>
        <dbReference type="Proteomes" id="UP000186230"/>
    </source>
</evidence>
<dbReference type="SUPFAM" id="SSF48726">
    <property type="entry name" value="Immunoglobulin"/>
    <property type="match status" value="2"/>
</dbReference>
<dbReference type="STRING" id="1229726.GRFL_2210"/>
<dbReference type="KEGG" id="gfl:GRFL_2210"/>
<dbReference type="Gene3D" id="2.60.40.10">
    <property type="entry name" value="Immunoglobulins"/>
    <property type="match status" value="6"/>
</dbReference>
<name>A0A1L7I6U3_9FLAO</name>
<dbReference type="InterPro" id="IPR007110">
    <property type="entry name" value="Ig-like_dom"/>
</dbReference>
<sequence>MGSATNSNTYTSSSLSNNQKISVIVTDANGSACSVTSSAYTMTVNTNRTPGVSLTSSTNSVCPGQNVTFTATSSYGGPNPQYDWYINSSSSPAQSGSSNTFTTAAFNSGSNTVKVVLTSNYSCVTNTTAEATSPTITVRPGTPSQPGSISGTVEICPGTTQTYSIAAVPDASSYVWTLPSGWSGNSTNNSINITVGSSSGTISVAAKNDCGTSTTRDLAITVKPGTPAQPGTITGEASVCPGISQTYSISSVVNAAAYNWTVPSGWTITGSDSGNSIDVTTGTSGGSISVSAYNDCGTSNTKTLNVSVQPGPPATPGSISGETEVCPGTTNTYSISPVNGATTYNWTLPSGWSGSSTTNSIQLTAGSSGGTIEVEAINNCGTSSAQTLNITVKPGTPAVPSTINGNTAVCPGTTETYTIAEVPDATSYTWTIPNGWSGTSTSNSITLTTGSSGNGTISVKAENDCGISTAQTLAVSVKAPAPVAPGSITGDTEVCSSATGLTYSVASVTDASWYEWILPAGWNITSSNPTSNTITVSASANSGNIRVSAHNDCGGSSEVTLAVTSVNGVPNNPGTITTNLPNDGICPPATGITFTVANDVNANGYDWVLPSGWEITNGQNTSSITVRVNASSPETNNASVSVSAKNICGSSTASTYSGITIKKHVQAYIGEDMTLCQSTNPITINGSIGFNGKLKISQVTTTGGGTISNVPNGKVNNFSFIYTPNSSDFNSSPVKITLITEAPGGGACGPGSDEMLIYFIPTSTITSPANKDQQVCINTALTNMAFTIGGGATGATITGLPSDLSGNYNAGTFTISGTPTQTGSFTYTISTTGNCSGQQTSTTGTITVTDDDLITDANNKDQEICINTAISPMVFGTNNPITAINTSGLPAGLSGSLSNNQYTISGTPTEAGTFYYTLTSVGSCNSTTTSGTLVVNPDVTITSTSETDQEICINTALETIEFSITEPGTNAIISGLPDGITTSFSNGVFSISGNPTEAGTFPYTVTTQGDCQQATATGTITVKPDPTAELSYTGDFCESQSGTVMPGLTGSGEYENGTYSSSPSGLSINTSTGEITPGDSDPGTYTVTYTTPEICAVVTAETTVVINATPYAEISYTDPLCNNDIAAYLPVFANTEGNYEGGSFSAQPAGLNINASTGEIAPKTSDPNTYTISYTIPASGGCQEVILTTTIEITQNPQVSIEYPEAVCTSETDHIPVTFTSTAGEYTGGAFSGTSGLDIDANGNINAANSTPGVHTITYTVTAAAGCDEVIATTDVQINEKVTILTEPQNVGICSSEPAQFEVSASGDGLSYQWYRIVEGTPQLLAGEDDAVFSLSNATSIDAGEYYVVVSGADSCSEATSETVTLNVDENIIIVKPTEDLTICEEDYTEITFEFIAHANGAPLTFQWIKDGNPINDDGVNYDMEVSAPQGTNGEYTGTLTILDIAEEDSGVYAVEIDGPEYFTCPQATSKNFTFRVNPIPDNPETTDLTFCLNDTASNLSVDNPDSDYEYSWYSYDSSADEFTYIGDNYTPSTSSPGTTTYYVTQKLVETGCESGMEPLVVTVLDKPEPVATETIQLDYCFEEVVETAISLTPAENASIHWYAADGETEISAPTPNTSSAELTIYYVSQIFDTGCESDLTKVEVNVKSLPDLSAGIAEGSSSPTCLGSTINLTASGAETYVWTLNGDVVGNEANLPITTDETGDFTYIVEGTANGCSTTYEVPISVDAVTVPGSISGPESVCINNASGTLELTGYTGNITEWQWKASSSAADAWTKIDDAVLDTRNFSNLTESTDFRAVVKNGACEEAYATFNVRVDQLPQGGNLTWPNGERIFLTCEVQSNDLHEKLTLNDFVGQIVEWEYRTASNMTWSTYDSQDPSLTNSDFQNILGSTVESTVFRVKIANGACSDGTYSQTAILSVIPSDIKPSPVQVTPQVLCYGADISLSSETGYGAEYGQFDGGAFDNAGIKNHGWNFTNPSGGSNDFDSGANNGRADHWLRMNPHGSDPANEKVYTANLYPISSQSPSNGSMVNFRTFSSNAGNKGFALVTGNNDSNMETPVFSLGSLDEAILTFDQAYNLTEGAKIYVEISTNGGSTYNTVLFEMTGTATSGNYNNFGDGTPQSRPLNKMVIDLGDYLGQSNLRIRFRFDGTIDGDVWAVDNIKVPEGPQDVLLQWFYDEDASDPDNALEQIGQDNQNVVSFTPRKIGWNDFEVKTALLLDSNGDPCETINNSETVRVFVFDQYTTTVVAETGECGNTIVQLSATITGDFQGDVTSEFATDDLKTLDGYTGAWVITGPNTDYTLTNADQTSTLEPVNNPNAIFEGSQIGDYSFSWQLTPTAVDENDVLIENTGCPPVITPAEVSLPECTTLDFDGVNDFVSIQDGFADAKTIEMWIYPEDSDGVILSGPGVEIRMSDLPTGVTPNSRWYHIALIGTKLYVDGIDSGTSINGTGTAGKTIIGAKWNASTKAAEDFYSGWIDEVRIWKVNLSKKQLHFMMNQRLDLASKGSGQIVEGEAVPNLYIDAPSSYHSDGTHNLDKDDVPFYNVSWDDLIAYYRLISEFPDPDLNIIPNTYKPVGGYTPDLALTAVDGRLHNMTTHQQNTSPTPYFSGTDGAWGDRTTWARPTVWDAPDSNGFDGTEIEWNIARLNHKINSGNRNIIMLGVLSESNLLTINADNALSISHYLLLNGNIDLVGESQLLQDHGSILDDSSGGWLQRDQQGRMSSFNYNYWTSPVTDQGTTNNSGFTLNKVMLDGTDEDKPQGITWKGQYFAADGSRTSPITISDYWIWDFKGGEADVYGDWHHLGSSSKEIAGAGFSMKGTDGTVAPNTQKQNYTFQGKPHNGDITLNIGQNQNYLLGNPYASALDVYEFLLDNLPSTITAPDGRKGRNTGQPFNGTLYYWSHFAGSTHILEEYIGGYAYYSFAGSTPAYSSDWRIDNSNPNASDSKIAQRYIPVAQGFFVNSSGGNFSGNIYFNNNQRRFAKESSDPSIFLQQEEREKGQLSSIEADKRAKLRLKFKSPAGYHRQILVTRDENSSSDFDLGYDAPLIENNKEDMYWIVNDSPYVIQAVPDFEQERVLPIGFKTKEGGEFKIQIDSTENWPSEIPIYLKDKVVDSIQEISKQPYTATAEAGEIKDRFEIVFFKPVAEDPVIDPEIPEVPVVDGLVGISYSHFSRQVKITNFDHLDVEKVMVFDLGGKLIETYDEMPTDEEILLKLPPVQSGIYIVKVFCSDAMCNKKIIVK</sequence>
<dbReference type="Proteomes" id="UP000186230">
    <property type="component" value="Chromosome"/>
</dbReference>
<proteinExistence type="predicted"/>
<keyword evidence="2" id="KW-1185">Reference proteome</keyword>
<dbReference type="SUPFAM" id="SSF49899">
    <property type="entry name" value="Concanavalin A-like lectins/glucanases"/>
    <property type="match status" value="1"/>
</dbReference>
<dbReference type="InterPro" id="IPR044023">
    <property type="entry name" value="Ig_7"/>
</dbReference>
<dbReference type="GO" id="GO:0004553">
    <property type="term" value="F:hydrolase activity, hydrolyzing O-glycosyl compounds"/>
    <property type="evidence" value="ECO:0007669"/>
    <property type="project" value="UniProtKB-ARBA"/>
</dbReference>
<dbReference type="PROSITE" id="PS50835">
    <property type="entry name" value="IG_LIKE"/>
    <property type="match status" value="1"/>
</dbReference>
<dbReference type="EMBL" id="CP016359">
    <property type="protein sequence ID" value="APU68934.1"/>
    <property type="molecule type" value="Genomic_DNA"/>
</dbReference>
<dbReference type="Pfam" id="PF19081">
    <property type="entry name" value="Ig_7"/>
    <property type="match status" value="2"/>
</dbReference>
<dbReference type="InterPro" id="IPR036179">
    <property type="entry name" value="Ig-like_dom_sf"/>
</dbReference>
<dbReference type="InterPro" id="IPR013320">
    <property type="entry name" value="ConA-like_dom_sf"/>
</dbReference>